<reference evidence="2 3" key="1">
    <citation type="journal article" date="2012" name="J. Bacteriol.">
        <title>Genome Sequence of Nitratireductor aquibiodomus Strain RA22.</title>
        <authorList>
            <person name="Singh A."/>
            <person name="Jangir P.K."/>
            <person name="Kumari C."/>
            <person name="Sharma R."/>
        </authorList>
    </citation>
    <scope>NUCLEOTIDE SEQUENCE [LARGE SCALE GENOMIC DNA]</scope>
    <source>
        <strain evidence="2 3">RA22</strain>
    </source>
</reference>
<comment type="caution">
    <text evidence="2">The sequence shown here is derived from an EMBL/GenBank/DDBJ whole genome shotgun (WGS) entry which is preliminary data.</text>
</comment>
<organism evidence="2 3">
    <name type="scientific">Nitratireductor aquibiodomus RA22</name>
    <dbReference type="NCBI Taxonomy" id="1189611"/>
    <lineage>
        <taxon>Bacteria</taxon>
        <taxon>Pseudomonadati</taxon>
        <taxon>Pseudomonadota</taxon>
        <taxon>Alphaproteobacteria</taxon>
        <taxon>Hyphomicrobiales</taxon>
        <taxon>Phyllobacteriaceae</taxon>
        <taxon>Nitratireductor</taxon>
    </lineage>
</organism>
<evidence type="ECO:0000313" key="2">
    <source>
        <dbReference type="EMBL" id="EIM73459.1"/>
    </source>
</evidence>
<dbReference type="RefSeq" id="WP_007009308.1">
    <property type="nucleotide sequence ID" value="NZ_AJXZ01000038.1"/>
</dbReference>
<dbReference type="Pfam" id="PF01548">
    <property type="entry name" value="DEDD_Tnp_IS110"/>
    <property type="match status" value="1"/>
</dbReference>
<dbReference type="Proteomes" id="UP000004622">
    <property type="component" value="Unassembled WGS sequence"/>
</dbReference>
<feature type="domain" description="Transposase IS110-like N-terminal" evidence="1">
    <location>
        <begin position="22"/>
        <end position="137"/>
    </location>
</feature>
<dbReference type="GO" id="GO:0006313">
    <property type="term" value="P:DNA transposition"/>
    <property type="evidence" value="ECO:0007669"/>
    <property type="project" value="InterPro"/>
</dbReference>
<dbReference type="GO" id="GO:0003677">
    <property type="term" value="F:DNA binding"/>
    <property type="evidence" value="ECO:0007669"/>
    <property type="project" value="InterPro"/>
</dbReference>
<evidence type="ECO:0000313" key="3">
    <source>
        <dbReference type="Proteomes" id="UP000004622"/>
    </source>
</evidence>
<dbReference type="OrthoDB" id="8261795at2"/>
<dbReference type="PANTHER" id="PTHR33055">
    <property type="entry name" value="TRANSPOSASE FOR INSERTION SEQUENCE ELEMENT IS1111A"/>
    <property type="match status" value="1"/>
</dbReference>
<dbReference type="AlphaFoldDB" id="I5BV57"/>
<dbReference type="GO" id="GO:0004803">
    <property type="term" value="F:transposase activity"/>
    <property type="evidence" value="ECO:0007669"/>
    <property type="project" value="InterPro"/>
</dbReference>
<dbReference type="PANTHER" id="PTHR33055:SF13">
    <property type="entry name" value="TRANSPOSASE"/>
    <property type="match status" value="1"/>
</dbReference>
<name>I5BV57_9HYPH</name>
<accession>I5BV57</accession>
<dbReference type="PATRIC" id="fig|1189611.3.peg.2989"/>
<dbReference type="EMBL" id="AJXZ01000038">
    <property type="protein sequence ID" value="EIM73459.1"/>
    <property type="molecule type" value="Genomic_DNA"/>
</dbReference>
<dbReference type="InterPro" id="IPR002525">
    <property type="entry name" value="Transp_IS110-like_N"/>
</dbReference>
<proteinExistence type="predicted"/>
<dbReference type="InterPro" id="IPR047650">
    <property type="entry name" value="Transpos_IS110"/>
</dbReference>
<gene>
    <name evidence="2" type="ORF">A33O_14761</name>
</gene>
<sequence>MPQLIVGCDLSRAFIDVCQNAGRAISRIQKTKSGIMEWIETLDPTAVIVFEATSGCDSILMDTLGARHINYARVNPRQAREFARALGVLAKPDRVDARVLAQMGQRLPLTITTPPKPERRRLADFLRRRRQLVETRKAE</sequence>
<protein>
    <submittedName>
        <fullName evidence="2">Transposase IS116/IS110/IS902 family protein</fullName>
    </submittedName>
</protein>
<evidence type="ECO:0000259" key="1">
    <source>
        <dbReference type="Pfam" id="PF01548"/>
    </source>
</evidence>